<keyword evidence="1" id="KW-0812">Transmembrane</keyword>
<dbReference type="EMBL" id="SRSC01000004">
    <property type="protein sequence ID" value="TGU70662.1"/>
    <property type="molecule type" value="Genomic_DNA"/>
</dbReference>
<reference evidence="2 3" key="1">
    <citation type="submission" date="2019-04" db="EMBL/GenBank/DDBJ databases">
        <title>Geobacter oryzae sp. nov., ferric-reducing bacteria isolated from paddy soil.</title>
        <authorList>
            <person name="Xu Z."/>
            <person name="Masuda Y."/>
            <person name="Itoh H."/>
            <person name="Senoo K."/>
        </authorList>
    </citation>
    <scope>NUCLEOTIDE SEQUENCE [LARGE SCALE GENOMIC DNA]</scope>
    <source>
        <strain evidence="2 3">Red111</strain>
    </source>
</reference>
<comment type="caution">
    <text evidence="2">The sequence shown here is derived from an EMBL/GenBank/DDBJ whole genome shotgun (WGS) entry which is preliminary data.</text>
</comment>
<keyword evidence="3" id="KW-1185">Reference proteome</keyword>
<dbReference type="AlphaFoldDB" id="A0A4V3NZ77"/>
<organism evidence="2 3">
    <name type="scientific">Geomonas terrae</name>
    <dbReference type="NCBI Taxonomy" id="2562681"/>
    <lineage>
        <taxon>Bacteria</taxon>
        <taxon>Pseudomonadati</taxon>
        <taxon>Thermodesulfobacteriota</taxon>
        <taxon>Desulfuromonadia</taxon>
        <taxon>Geobacterales</taxon>
        <taxon>Geobacteraceae</taxon>
        <taxon>Geomonas</taxon>
    </lineage>
</organism>
<evidence type="ECO:0000313" key="2">
    <source>
        <dbReference type="EMBL" id="TGU70662.1"/>
    </source>
</evidence>
<feature type="transmembrane region" description="Helical" evidence="1">
    <location>
        <begin position="12"/>
        <end position="33"/>
    </location>
</feature>
<dbReference type="NCBIfam" id="TIGR02532">
    <property type="entry name" value="IV_pilin_GFxxxE"/>
    <property type="match status" value="1"/>
</dbReference>
<name>A0A4V3NZ77_9BACT</name>
<keyword evidence="1" id="KW-0472">Membrane</keyword>
<keyword evidence="1" id="KW-1133">Transmembrane helix</keyword>
<dbReference type="RefSeq" id="WP_135871893.1">
    <property type="nucleotide sequence ID" value="NZ_SRSC01000004.1"/>
</dbReference>
<protein>
    <submittedName>
        <fullName evidence="2">Prepilin-type N-terminal cleavage/methylation domain-containing protein</fullName>
    </submittedName>
</protein>
<sequence length="137" mass="15224">MPQAALIKNNDGFTLIELMVAVIIVAVGMFGVLETVNVTLQHNLKNELRNEAIKVGEQYMAEFRGTNFASITDSYPSLNIDRKVRGVSKQYVVERSSQVLARDGALQPTTKQVTVVVKWAFRNLTSQNRVVSVMAQP</sequence>
<dbReference type="Pfam" id="PF07963">
    <property type="entry name" value="N_methyl"/>
    <property type="match status" value="1"/>
</dbReference>
<dbReference type="InterPro" id="IPR012902">
    <property type="entry name" value="N_methyl_site"/>
</dbReference>
<dbReference type="Proteomes" id="UP000306416">
    <property type="component" value="Unassembled WGS sequence"/>
</dbReference>
<evidence type="ECO:0000313" key="3">
    <source>
        <dbReference type="Proteomes" id="UP000306416"/>
    </source>
</evidence>
<accession>A0A4V3NZ77</accession>
<gene>
    <name evidence="2" type="ORF">E4633_16805</name>
</gene>
<evidence type="ECO:0000256" key="1">
    <source>
        <dbReference type="SAM" id="Phobius"/>
    </source>
</evidence>
<proteinExistence type="predicted"/>